<dbReference type="GO" id="GO:0005975">
    <property type="term" value="P:carbohydrate metabolic process"/>
    <property type="evidence" value="ECO:0007669"/>
    <property type="project" value="InterPro"/>
</dbReference>
<dbReference type="SUPFAM" id="SSF51445">
    <property type="entry name" value="(Trans)glycosidases"/>
    <property type="match status" value="1"/>
</dbReference>
<keyword evidence="3" id="KW-0732">Signal</keyword>
<dbReference type="RefSeq" id="WP_097110710.1">
    <property type="nucleotide sequence ID" value="NZ_OBEB01000002.1"/>
</dbReference>
<comment type="similarity">
    <text evidence="1 2">Belongs to the glycosyl hydrolase 31 family.</text>
</comment>
<evidence type="ECO:0000256" key="3">
    <source>
        <dbReference type="SAM" id="SignalP"/>
    </source>
</evidence>
<dbReference type="InterPro" id="IPR000322">
    <property type="entry name" value="Glyco_hydro_31_TIM"/>
</dbReference>
<gene>
    <name evidence="7" type="ORF">SAMN06297280_1445</name>
</gene>
<proteinExistence type="inferred from homology"/>
<feature type="domain" description="Glycoside hydrolase family 31 TIM barrel" evidence="4">
    <location>
        <begin position="246"/>
        <end position="567"/>
    </location>
</feature>
<protein>
    <submittedName>
        <fullName evidence="7">Oligosaccharide 4-alpha-D-glucosyltransferase</fullName>
    </submittedName>
</protein>
<name>A0A285IP62_9GAMM</name>
<dbReference type="Pfam" id="PF13802">
    <property type="entry name" value="Gal_mutarotas_2"/>
    <property type="match status" value="1"/>
</dbReference>
<dbReference type="Pfam" id="PF21365">
    <property type="entry name" value="Glyco_hydro_31_3rd"/>
    <property type="match status" value="1"/>
</dbReference>
<sequence>MRYFVTLSRLLAVFSLLAAFSLAAADYQSHRQLGNQLVLKTSDGELTITFFQPQVAEVHYQPAGAKQLPSFAIGTAPAPLTLTVTNNGDHLLYRSAEMRIKIAKSPLKLSFYRGEQLITEEQPGFFQGKEQLGFKFRLTEQEKLFGAGQRVLGMDRRGHRLPLYNKAHYGYSTESEQMYFSLAGVMSSNKYMLLFDNSASGHIDLGKTAADTLEFSAVGGRSAYIVVAGDSFPELIDNYLTVSGKPPLPARWTLGSYASRFGYRSEAEARAVVQKYRDLGLPLDAIVLDLYWFGPDIKGHMGNLAWDSEAFPEPEQMLADFKADGVKTILVTEPFILTSSKRWQEAVAADVLAIAPDGSPQTFDFYFGNTGLIDVFNPVAADWFWQIYKDLAEQGVAGVWGDLGEPEVHPSDTQHLLGSADEIHNAYGHRWAELVYRGYKRNFADTRPFIMMRAGSLGSQRYGMVPWTGDVERSWGGLQPQVELALQMSLFGFGYIHSDLGGFAGGETFDPELYIRWLQYGVFQPVYRPHAQEHIAPEPVFHSKQVIDTLRPYLNLRYQLLPYLYTMAWQHSQTGMPLMRPLFFADEGNTNYMDETNSYLWGDAFLVAPVTQPGVRSWPVNMPDGVWFDFFSGKRYQGGQLTEVPVSIDTIPVLVKAGSFVPMVESMASTQDYSSARLTVHYYADKSVSCAKGQMYEDDGSSTNSTENGNYELLNFYALDSTGENSSAEGNEDGLKLEFTRSGGENGGDYTGKPESRELTVVLHNQTGKAERVTVNGQFIAIVAQPQRFARQRNVAYYDKASKQLKIKTHWQGEKLQLQVR</sequence>
<feature type="signal peptide" evidence="3">
    <location>
        <begin position="1"/>
        <end position="24"/>
    </location>
</feature>
<dbReference type="PANTHER" id="PTHR22762">
    <property type="entry name" value="ALPHA-GLUCOSIDASE"/>
    <property type="match status" value="1"/>
</dbReference>
<evidence type="ECO:0000259" key="6">
    <source>
        <dbReference type="Pfam" id="PF21365"/>
    </source>
</evidence>
<dbReference type="SUPFAM" id="SSF51011">
    <property type="entry name" value="Glycosyl hydrolase domain"/>
    <property type="match status" value="1"/>
</dbReference>
<dbReference type="GO" id="GO:0004553">
    <property type="term" value="F:hydrolase activity, hydrolyzing O-glycosyl compounds"/>
    <property type="evidence" value="ECO:0007669"/>
    <property type="project" value="InterPro"/>
</dbReference>
<keyword evidence="2" id="KW-0326">Glycosidase</keyword>
<evidence type="ECO:0000259" key="5">
    <source>
        <dbReference type="Pfam" id="PF13802"/>
    </source>
</evidence>
<dbReference type="GO" id="GO:0016740">
    <property type="term" value="F:transferase activity"/>
    <property type="evidence" value="ECO:0007669"/>
    <property type="project" value="UniProtKB-KW"/>
</dbReference>
<evidence type="ECO:0000256" key="1">
    <source>
        <dbReference type="ARBA" id="ARBA00007806"/>
    </source>
</evidence>
<dbReference type="InterPro" id="IPR013780">
    <property type="entry name" value="Glyco_hydro_b"/>
</dbReference>
<dbReference type="CDD" id="cd14752">
    <property type="entry name" value="GH31_N"/>
    <property type="match status" value="1"/>
</dbReference>
<dbReference type="AlphaFoldDB" id="A0A285IP62"/>
<dbReference type="OrthoDB" id="176168at2"/>
<accession>A0A285IP62</accession>
<dbReference type="Gene3D" id="2.60.40.1760">
    <property type="entry name" value="glycosyl hydrolase (family 31)"/>
    <property type="match status" value="1"/>
</dbReference>
<keyword evidence="8" id="KW-1185">Reference proteome</keyword>
<dbReference type="InterPro" id="IPR025887">
    <property type="entry name" value="Glyco_hydro_31_N_dom"/>
</dbReference>
<dbReference type="GO" id="GO:0030246">
    <property type="term" value="F:carbohydrate binding"/>
    <property type="evidence" value="ECO:0007669"/>
    <property type="project" value="InterPro"/>
</dbReference>
<evidence type="ECO:0000256" key="2">
    <source>
        <dbReference type="RuleBase" id="RU361185"/>
    </source>
</evidence>
<reference evidence="8" key="1">
    <citation type="submission" date="2017-09" db="EMBL/GenBank/DDBJ databases">
        <authorList>
            <person name="Varghese N."/>
            <person name="Submissions S."/>
        </authorList>
    </citation>
    <scope>NUCLEOTIDE SEQUENCE [LARGE SCALE GENOMIC DNA]</scope>
    <source>
        <strain evidence="8">CGMCC 1.12461</strain>
    </source>
</reference>
<organism evidence="7 8">
    <name type="scientific">Arsukibacterium tuosuense</name>
    <dbReference type="NCBI Taxonomy" id="1323745"/>
    <lineage>
        <taxon>Bacteria</taxon>
        <taxon>Pseudomonadati</taxon>
        <taxon>Pseudomonadota</taxon>
        <taxon>Gammaproteobacteria</taxon>
        <taxon>Chromatiales</taxon>
        <taxon>Chromatiaceae</taxon>
        <taxon>Arsukibacterium</taxon>
    </lineage>
</organism>
<dbReference type="Gene3D" id="3.20.20.80">
    <property type="entry name" value="Glycosidases"/>
    <property type="match status" value="1"/>
</dbReference>
<evidence type="ECO:0000259" key="4">
    <source>
        <dbReference type="Pfam" id="PF01055"/>
    </source>
</evidence>
<dbReference type="CDD" id="cd06598">
    <property type="entry name" value="GH31_transferase_CtsZ"/>
    <property type="match status" value="1"/>
</dbReference>
<dbReference type="InterPro" id="IPR048395">
    <property type="entry name" value="Glyco_hydro_31_C"/>
</dbReference>
<feature type="chain" id="PRO_5013035436" evidence="3">
    <location>
        <begin position="25"/>
        <end position="821"/>
    </location>
</feature>
<dbReference type="InterPro" id="IPR017853">
    <property type="entry name" value="GH"/>
</dbReference>
<dbReference type="SUPFAM" id="SSF74650">
    <property type="entry name" value="Galactose mutarotase-like"/>
    <property type="match status" value="1"/>
</dbReference>
<dbReference type="EMBL" id="OBEB01000002">
    <property type="protein sequence ID" value="SNY49517.1"/>
    <property type="molecule type" value="Genomic_DNA"/>
</dbReference>
<feature type="domain" description="Glycosyl hydrolase family 31 C-terminal" evidence="6">
    <location>
        <begin position="575"/>
        <end position="659"/>
    </location>
</feature>
<evidence type="ECO:0000313" key="7">
    <source>
        <dbReference type="EMBL" id="SNY49517.1"/>
    </source>
</evidence>
<keyword evidence="2" id="KW-0378">Hydrolase</keyword>
<feature type="domain" description="Glycoside hydrolase family 31 N-terminal" evidence="5">
    <location>
        <begin position="46"/>
        <end position="204"/>
    </location>
</feature>
<dbReference type="Proteomes" id="UP000219353">
    <property type="component" value="Unassembled WGS sequence"/>
</dbReference>
<dbReference type="InterPro" id="IPR011013">
    <property type="entry name" value="Gal_mutarotase_sf_dom"/>
</dbReference>
<dbReference type="Pfam" id="PF01055">
    <property type="entry name" value="Glyco_hydro_31_2nd"/>
    <property type="match status" value="1"/>
</dbReference>
<dbReference type="Gene3D" id="2.60.40.1180">
    <property type="entry name" value="Golgi alpha-mannosidase II"/>
    <property type="match status" value="2"/>
</dbReference>
<dbReference type="PANTHER" id="PTHR22762:SF120">
    <property type="entry name" value="HETEROGLYCAN GLUCOSIDASE 1"/>
    <property type="match status" value="1"/>
</dbReference>
<evidence type="ECO:0000313" key="8">
    <source>
        <dbReference type="Proteomes" id="UP000219353"/>
    </source>
</evidence>
<keyword evidence="7" id="KW-0808">Transferase</keyword>